<evidence type="ECO:0000256" key="4">
    <source>
        <dbReference type="PROSITE-ProRule" id="PRU00023"/>
    </source>
</evidence>
<dbReference type="Proteomes" id="UP001162131">
    <property type="component" value="Unassembled WGS sequence"/>
</dbReference>
<keyword evidence="3 5" id="KW-0103">Bromodomain</keyword>
<dbReference type="PROSITE" id="PS00633">
    <property type="entry name" value="BROMODOMAIN_1"/>
    <property type="match status" value="1"/>
</dbReference>
<dbReference type="SMART" id="SM00297">
    <property type="entry name" value="BROMO"/>
    <property type="match status" value="1"/>
</dbReference>
<name>A0AAU9IBU1_9CILI</name>
<dbReference type="InterPro" id="IPR036770">
    <property type="entry name" value="Ankyrin_rpt-contain_sf"/>
</dbReference>
<dbReference type="InterPro" id="IPR018359">
    <property type="entry name" value="Bromodomain_CS"/>
</dbReference>
<reference evidence="8" key="1">
    <citation type="submission" date="2021-09" db="EMBL/GenBank/DDBJ databases">
        <authorList>
            <consortium name="AG Swart"/>
            <person name="Singh M."/>
            <person name="Singh A."/>
            <person name="Seah K."/>
            <person name="Emmerich C."/>
        </authorList>
    </citation>
    <scope>NUCLEOTIDE SEQUENCE</scope>
    <source>
        <strain evidence="8">ATCC30299</strain>
    </source>
</reference>
<dbReference type="PROSITE" id="PS50088">
    <property type="entry name" value="ANK_REPEAT"/>
    <property type="match status" value="4"/>
</dbReference>
<evidence type="ECO:0000313" key="9">
    <source>
        <dbReference type="Proteomes" id="UP001162131"/>
    </source>
</evidence>
<dbReference type="SUPFAM" id="SSF47370">
    <property type="entry name" value="Bromodomain"/>
    <property type="match status" value="1"/>
</dbReference>
<evidence type="ECO:0000256" key="6">
    <source>
        <dbReference type="SAM" id="MobiDB-lite"/>
    </source>
</evidence>
<dbReference type="Gene3D" id="1.20.920.10">
    <property type="entry name" value="Bromodomain-like"/>
    <property type="match status" value="1"/>
</dbReference>
<dbReference type="PROSITE" id="PS50014">
    <property type="entry name" value="BROMODOMAIN_2"/>
    <property type="match status" value="1"/>
</dbReference>
<evidence type="ECO:0000256" key="3">
    <source>
        <dbReference type="ARBA" id="ARBA00023117"/>
    </source>
</evidence>
<dbReference type="InterPro" id="IPR001487">
    <property type="entry name" value="Bromodomain"/>
</dbReference>
<evidence type="ECO:0000259" key="7">
    <source>
        <dbReference type="PROSITE" id="PS50014"/>
    </source>
</evidence>
<feature type="repeat" description="ANK" evidence="4">
    <location>
        <begin position="43"/>
        <end position="79"/>
    </location>
</feature>
<keyword evidence="9" id="KW-1185">Reference proteome</keyword>
<dbReference type="SMART" id="SM00248">
    <property type="entry name" value="ANK"/>
    <property type="match status" value="5"/>
</dbReference>
<comment type="caution">
    <text evidence="8">The sequence shown here is derived from an EMBL/GenBank/DDBJ whole genome shotgun (WGS) entry which is preliminary data.</text>
</comment>
<feature type="repeat" description="ANK" evidence="4">
    <location>
        <begin position="146"/>
        <end position="178"/>
    </location>
</feature>
<dbReference type="PRINTS" id="PR00503">
    <property type="entry name" value="BROMODOMAIN"/>
</dbReference>
<dbReference type="PANTHER" id="PTHR24171">
    <property type="entry name" value="ANKYRIN REPEAT DOMAIN-CONTAINING PROTEIN 39-RELATED"/>
    <property type="match status" value="1"/>
</dbReference>
<sequence>MSSEYDKARWFELIKTGSFEEVSNELQNYPKKFLLSLTDNSQSRHTCLYYSAQHQNIDIGNQITELLLREGADANYKDALQQSVLFYASRHGHDVQVEMLINAGADPNARDAYGQSPLYYASREGHTSTVTTLIARGADVNLVDNLGQTPIFYSCREGKFEATQALVENGANINHQDKSRNTPLTWAKKSNIKIMIDYLISKGALDKGGKKKEPDETKKKEEKRKGGKKLKCQLMIVDEKGEERPISQEELMKFEEDHPDIAKYWKNPETLEELDRMDQDSIDKIKPWEKPGKKLIANLWRANHAWIFHEPVDPVKLNILDYFDIVKRPMDFGTIKKKLNNNVYKSGEEFIKDLDLVFENCRLYNKPDSDVIKMCNQVQSVYLTQRTQLGLDSYKP</sequence>
<feature type="region of interest" description="Disordered" evidence="6">
    <location>
        <begin position="206"/>
        <end position="227"/>
    </location>
</feature>
<dbReference type="InterPro" id="IPR002110">
    <property type="entry name" value="Ankyrin_rpt"/>
</dbReference>
<protein>
    <recommendedName>
        <fullName evidence="7">Bromo domain-containing protein</fullName>
    </recommendedName>
</protein>
<dbReference type="SUPFAM" id="SSF48403">
    <property type="entry name" value="Ankyrin repeat"/>
    <property type="match status" value="1"/>
</dbReference>
<proteinExistence type="predicted"/>
<evidence type="ECO:0000313" key="8">
    <source>
        <dbReference type="EMBL" id="CAG9311911.1"/>
    </source>
</evidence>
<feature type="repeat" description="ANK" evidence="4">
    <location>
        <begin position="113"/>
        <end position="145"/>
    </location>
</feature>
<feature type="repeat" description="ANK" evidence="4">
    <location>
        <begin position="80"/>
        <end position="112"/>
    </location>
</feature>
<dbReference type="Pfam" id="PF12796">
    <property type="entry name" value="Ank_2"/>
    <property type="match status" value="1"/>
</dbReference>
<evidence type="ECO:0000256" key="5">
    <source>
        <dbReference type="PROSITE-ProRule" id="PRU00035"/>
    </source>
</evidence>
<gene>
    <name evidence="8" type="ORF">BSTOLATCC_MIC5171</name>
</gene>
<dbReference type="PROSITE" id="PS50297">
    <property type="entry name" value="ANK_REP_REGION"/>
    <property type="match status" value="2"/>
</dbReference>
<dbReference type="AlphaFoldDB" id="A0AAU9IBU1"/>
<keyword evidence="2 4" id="KW-0040">ANK repeat</keyword>
<evidence type="ECO:0000256" key="1">
    <source>
        <dbReference type="ARBA" id="ARBA00022737"/>
    </source>
</evidence>
<dbReference type="Pfam" id="PF00023">
    <property type="entry name" value="Ank"/>
    <property type="match status" value="1"/>
</dbReference>
<feature type="compositionally biased region" description="Basic and acidic residues" evidence="6">
    <location>
        <begin position="206"/>
        <end position="224"/>
    </location>
</feature>
<keyword evidence="1" id="KW-0677">Repeat</keyword>
<accession>A0AAU9IBU1</accession>
<dbReference type="EMBL" id="CAJZBQ010000005">
    <property type="protein sequence ID" value="CAG9311911.1"/>
    <property type="molecule type" value="Genomic_DNA"/>
</dbReference>
<evidence type="ECO:0000256" key="2">
    <source>
        <dbReference type="ARBA" id="ARBA00023043"/>
    </source>
</evidence>
<feature type="domain" description="Bromo" evidence="7">
    <location>
        <begin position="300"/>
        <end position="372"/>
    </location>
</feature>
<dbReference type="InterPro" id="IPR036427">
    <property type="entry name" value="Bromodomain-like_sf"/>
</dbReference>
<dbReference type="Pfam" id="PF00439">
    <property type="entry name" value="Bromodomain"/>
    <property type="match status" value="1"/>
</dbReference>
<organism evidence="8 9">
    <name type="scientific">Blepharisma stoltei</name>
    <dbReference type="NCBI Taxonomy" id="1481888"/>
    <lineage>
        <taxon>Eukaryota</taxon>
        <taxon>Sar</taxon>
        <taxon>Alveolata</taxon>
        <taxon>Ciliophora</taxon>
        <taxon>Postciliodesmatophora</taxon>
        <taxon>Heterotrichea</taxon>
        <taxon>Heterotrichida</taxon>
        <taxon>Blepharismidae</taxon>
        <taxon>Blepharisma</taxon>
    </lineage>
</organism>
<dbReference type="Gene3D" id="1.25.40.20">
    <property type="entry name" value="Ankyrin repeat-containing domain"/>
    <property type="match status" value="1"/>
</dbReference>